<dbReference type="PANTHER" id="PTHR47197">
    <property type="entry name" value="PROTEIN NIRF"/>
    <property type="match status" value="1"/>
</dbReference>
<gene>
    <name evidence="3" type="ordered locus">MYSTI_04512</name>
</gene>
<dbReference type="GO" id="GO:0020037">
    <property type="term" value="F:heme binding"/>
    <property type="evidence" value="ECO:0007669"/>
    <property type="project" value="InterPro"/>
</dbReference>
<organism evidence="3 4">
    <name type="scientific">Myxococcus stipitatus (strain DSM 14675 / JCM 12634 / Mx s8)</name>
    <dbReference type="NCBI Taxonomy" id="1278073"/>
    <lineage>
        <taxon>Bacteria</taxon>
        <taxon>Pseudomonadati</taxon>
        <taxon>Myxococcota</taxon>
        <taxon>Myxococcia</taxon>
        <taxon>Myxococcales</taxon>
        <taxon>Cystobacterineae</taxon>
        <taxon>Myxococcaceae</taxon>
        <taxon>Myxococcus</taxon>
    </lineage>
</organism>
<dbReference type="InterPro" id="IPR051200">
    <property type="entry name" value="Host-pathogen_enzymatic-act"/>
</dbReference>
<dbReference type="eggNOG" id="COG3391">
    <property type="taxonomic scope" value="Bacteria"/>
</dbReference>
<dbReference type="InterPro" id="IPR036909">
    <property type="entry name" value="Cyt_c-like_dom_sf"/>
</dbReference>
<sequence length="972" mass="103495">MKPKRRCQHLRLTLNPTKIQRSLSPSAAGGGREPQLSLEGVLRITHTSVHLGISRVIVAALLLIGGLLGGEASAAHFTVFESGQVRPLALSPDGKLLFAVNTPDNRLEIFRVGNNGLSHRGSVPVGLEPVAVAARTNEEVWVVNHLSDSISVVRVNDEGQGGTVTRTLLVGDEPRDIVFAGHGRRRAFITAAHRGQNAPFNPQLTTPGIGRADVWVFDSDNLGNTLGGTPLNILTFFADTPRALAVTPDGSRVYAAAFHSGNRTTALHEDAVPDGGEAVGGVPGPNTNYAGIPAHETSIILKQEGQEWLDVLGRSWTSKVRFTLPDKDVFAINATANPPAAVTGPGGVFSGVGTILFNMVVNPANGKVYVSNTDARNDLRFEGPGTYAGSSLRGHLHESRITVLGASSVTPRHLNKHIDYSTCCAPTPNPVSEKSLAQPTGMAVTSDGATLYVAAFGSSKLGIYSTAALETDTFVPNSANHIQLTGGGPTGLVLDESRRRIYVLTRFDNSISVINTTTRQEIAHLSMFNPEPRSVVEGRPFLYDARNSSSHGDSSCGSCHIFGDFDSLSWNLGNPDLDVKANPNPIVPNLPEFGDDPTFGQNTSFHPLKGPLSTQSLRGMANHGPMHWRGDRNGGFTAPSLQPNSGAFNEAEGFKQFNPAFMDLLGRSAQLPPEQMQKFTDFILQVAYPPNPIRNLDNVLTPAQQAGRDFFVNTTSFFHGACAACHTIDPNGNPGEGPFKGFFGSDGRSSFDVSTFFPRVPHLRNAYQKVGMFGTPVVFGKQPIDPFMGDQIRGFGFNSDGSIPTLFNFGSGFDFDPIQNAVGIPNTPEGHAIKKNMEQFMLAFDTNLAPIVGQQVTLTAGLGAVAGPRINLMVARANAGECELVAKGRFGPHEAGFLYTGNGQFTVDRHDVGPVSDAHLRAAATSNGGTLTYTCVPPGSGVRIGIDRDLDGALDGDERRAGTHPADPLSHP</sequence>
<keyword evidence="4" id="KW-1185">Reference proteome</keyword>
<evidence type="ECO:0000256" key="1">
    <source>
        <dbReference type="SAM" id="MobiDB-lite"/>
    </source>
</evidence>
<feature type="compositionally biased region" description="Basic and acidic residues" evidence="1">
    <location>
        <begin position="947"/>
        <end position="961"/>
    </location>
</feature>
<dbReference type="PATRIC" id="fig|1278073.3.peg.4578"/>
<dbReference type="InterPro" id="IPR015943">
    <property type="entry name" value="WD40/YVTN_repeat-like_dom_sf"/>
</dbReference>
<evidence type="ECO:0000256" key="2">
    <source>
        <dbReference type="SAM" id="Phobius"/>
    </source>
</evidence>
<evidence type="ECO:0000313" key="4">
    <source>
        <dbReference type="Proteomes" id="UP000011131"/>
    </source>
</evidence>
<dbReference type="KEGG" id="msd:MYSTI_04512"/>
<feature type="transmembrane region" description="Helical" evidence="2">
    <location>
        <begin position="52"/>
        <end position="70"/>
    </location>
</feature>
<dbReference type="SUPFAM" id="SSF101898">
    <property type="entry name" value="NHL repeat"/>
    <property type="match status" value="1"/>
</dbReference>
<evidence type="ECO:0008006" key="5">
    <source>
        <dbReference type="Google" id="ProtNLM"/>
    </source>
</evidence>
<dbReference type="RefSeq" id="WP_015350064.1">
    <property type="nucleotide sequence ID" value="NC_020126.1"/>
</dbReference>
<dbReference type="Gene3D" id="2.130.10.10">
    <property type="entry name" value="YVTN repeat-like/Quinoprotein amine dehydrogenase"/>
    <property type="match status" value="2"/>
</dbReference>
<reference evidence="3 4" key="1">
    <citation type="journal article" date="2013" name="Genome Announc.">
        <title>Complete genome sequence of Myxococcus stipitatus strain DSM 14675, a fruiting myxobacterium.</title>
        <authorList>
            <person name="Huntley S."/>
            <person name="Kneip S."/>
            <person name="Treuner-Lange A."/>
            <person name="Sogaard-Andersen L."/>
        </authorList>
    </citation>
    <scope>NUCLEOTIDE SEQUENCE [LARGE SCALE GENOMIC DNA]</scope>
    <source>
        <strain evidence="4">DSM 14675 / JCM 12634 / Mx s8</strain>
    </source>
</reference>
<dbReference type="Proteomes" id="UP000011131">
    <property type="component" value="Chromosome"/>
</dbReference>
<dbReference type="AlphaFoldDB" id="L7UH73"/>
<name>L7UH73_MYXSD</name>
<feature type="region of interest" description="Disordered" evidence="1">
    <location>
        <begin position="947"/>
        <end position="972"/>
    </location>
</feature>
<keyword evidence="2" id="KW-1133">Transmembrane helix</keyword>
<dbReference type="PANTHER" id="PTHR47197:SF3">
    <property type="entry name" value="DIHYDRO-HEME D1 DEHYDROGENASE"/>
    <property type="match status" value="1"/>
</dbReference>
<keyword evidence="2" id="KW-0472">Membrane</keyword>
<dbReference type="STRING" id="1278073.MYSTI_04512"/>
<dbReference type="Pfam" id="PF10282">
    <property type="entry name" value="Lactonase"/>
    <property type="match status" value="1"/>
</dbReference>
<keyword evidence="2" id="KW-0812">Transmembrane</keyword>
<dbReference type="HOGENOM" id="CLU_312808_0_0_7"/>
<dbReference type="eggNOG" id="COG1858">
    <property type="taxonomic scope" value="Bacteria"/>
</dbReference>
<dbReference type="SUPFAM" id="SSF46626">
    <property type="entry name" value="Cytochrome c"/>
    <property type="match status" value="2"/>
</dbReference>
<proteinExistence type="predicted"/>
<evidence type="ECO:0000313" key="3">
    <source>
        <dbReference type="EMBL" id="AGC45804.1"/>
    </source>
</evidence>
<dbReference type="InterPro" id="IPR019405">
    <property type="entry name" value="Lactonase_7-beta_prop"/>
</dbReference>
<dbReference type="EMBL" id="CP004025">
    <property type="protein sequence ID" value="AGC45804.1"/>
    <property type="molecule type" value="Genomic_DNA"/>
</dbReference>
<dbReference type="GO" id="GO:0009055">
    <property type="term" value="F:electron transfer activity"/>
    <property type="evidence" value="ECO:0007669"/>
    <property type="project" value="InterPro"/>
</dbReference>
<protein>
    <recommendedName>
        <fullName evidence="5">6-phosphogluconolactonase</fullName>
    </recommendedName>
</protein>
<accession>L7UH73</accession>
<dbReference type="eggNOG" id="COG2706">
    <property type="taxonomic scope" value="Bacteria"/>
</dbReference>